<dbReference type="InterPro" id="IPR036249">
    <property type="entry name" value="Thioredoxin-like_sf"/>
</dbReference>
<evidence type="ECO:0000313" key="3">
    <source>
        <dbReference type="EMBL" id="SNT44780.1"/>
    </source>
</evidence>
<dbReference type="CDD" id="cd02956">
    <property type="entry name" value="ybbN"/>
    <property type="match status" value="1"/>
</dbReference>
<dbReference type="EMBL" id="FZOD01000044">
    <property type="protein sequence ID" value="SNT44780.1"/>
    <property type="molecule type" value="Genomic_DNA"/>
</dbReference>
<dbReference type="Gene3D" id="1.25.40.10">
    <property type="entry name" value="Tetratricopeptide repeat domain"/>
    <property type="match status" value="1"/>
</dbReference>
<dbReference type="Pfam" id="PF00085">
    <property type="entry name" value="Thioredoxin"/>
    <property type="match status" value="1"/>
</dbReference>
<evidence type="ECO:0000256" key="1">
    <source>
        <dbReference type="SAM" id="MobiDB-lite"/>
    </source>
</evidence>
<sequence length="313" mass="34037">MSPADFTRPGSLYGAVDLGARKQALEAQARRESVAQETGGVPAPVIDVDDANFAAEVVERSMNSLVLLELTVTRAEQAKEYSLLLEKLAAENVGRWILARVDVEINQQIAQALRVQNVPALYAIFQGQPVAVVPGIATEQQLREWLVQLMEALAQYLPPGEEAPESPDAEGQPQEPPVDPDVLAAEQAIDAGDLEGAVAAYERLLARSPNNEDAKLGLAGLGLIRRTQDVDPADLERRLNDPADVEAHLLAADFEMLSGEVDRAFDRLVDVVRRTSGSERDRARMHLLALFDTLPADDPSIARARRNLANALF</sequence>
<dbReference type="GO" id="GO:0006950">
    <property type="term" value="P:response to stress"/>
    <property type="evidence" value="ECO:0007669"/>
    <property type="project" value="UniProtKB-ARBA"/>
</dbReference>
<gene>
    <name evidence="3" type="ORF">SAMN05216276_104415</name>
</gene>
<feature type="domain" description="Thioredoxin" evidence="2">
    <location>
        <begin position="45"/>
        <end position="146"/>
    </location>
</feature>
<dbReference type="InterPro" id="IPR013766">
    <property type="entry name" value="Thioredoxin_domain"/>
</dbReference>
<reference evidence="3 4" key="1">
    <citation type="submission" date="2017-06" db="EMBL/GenBank/DDBJ databases">
        <authorList>
            <person name="Kim H.J."/>
            <person name="Triplett B.A."/>
        </authorList>
    </citation>
    <scope>NUCLEOTIDE SEQUENCE [LARGE SCALE GENOMIC DNA]</scope>
    <source>
        <strain evidence="3 4">CGMCC 4.2132</strain>
    </source>
</reference>
<feature type="region of interest" description="Disordered" evidence="1">
    <location>
        <begin position="159"/>
        <end position="179"/>
    </location>
</feature>
<evidence type="ECO:0000259" key="2">
    <source>
        <dbReference type="Pfam" id="PF00085"/>
    </source>
</evidence>
<proteinExistence type="predicted"/>
<dbReference type="OrthoDB" id="5181746at2"/>
<dbReference type="SUPFAM" id="SSF48452">
    <property type="entry name" value="TPR-like"/>
    <property type="match status" value="1"/>
</dbReference>
<evidence type="ECO:0000313" key="4">
    <source>
        <dbReference type="Proteomes" id="UP000198282"/>
    </source>
</evidence>
<dbReference type="Proteomes" id="UP000198282">
    <property type="component" value="Unassembled WGS sequence"/>
</dbReference>
<name>A0A239MQM3_9ACTN</name>
<dbReference type="InterPro" id="IPR011990">
    <property type="entry name" value="TPR-like_helical_dom_sf"/>
</dbReference>
<keyword evidence="4" id="KW-1185">Reference proteome</keyword>
<dbReference type="Gene3D" id="3.40.30.10">
    <property type="entry name" value="Glutaredoxin"/>
    <property type="match status" value="1"/>
</dbReference>
<protein>
    <submittedName>
        <fullName evidence="3">Putative thioredoxin</fullName>
    </submittedName>
</protein>
<dbReference type="Pfam" id="PF14561">
    <property type="entry name" value="TPR_20"/>
    <property type="match status" value="1"/>
</dbReference>
<organism evidence="3 4">
    <name type="scientific">Streptosporangium subroseum</name>
    <dbReference type="NCBI Taxonomy" id="106412"/>
    <lineage>
        <taxon>Bacteria</taxon>
        <taxon>Bacillati</taxon>
        <taxon>Actinomycetota</taxon>
        <taxon>Actinomycetes</taxon>
        <taxon>Streptosporangiales</taxon>
        <taxon>Streptosporangiaceae</taxon>
        <taxon>Streptosporangium</taxon>
    </lineage>
</organism>
<accession>A0A239MQM3</accession>
<dbReference type="SUPFAM" id="SSF52833">
    <property type="entry name" value="Thioredoxin-like"/>
    <property type="match status" value="1"/>
</dbReference>
<dbReference type="AlphaFoldDB" id="A0A239MQM3"/>
<dbReference type="RefSeq" id="WP_089211185.1">
    <property type="nucleotide sequence ID" value="NZ_FZOD01000044.1"/>
</dbReference>